<name>A0A401P4H1_SCYTO</name>
<accession>A0A401P4H1</accession>
<keyword evidence="2" id="KW-1185">Reference proteome</keyword>
<dbReference type="Proteomes" id="UP000288216">
    <property type="component" value="Unassembled WGS sequence"/>
</dbReference>
<evidence type="ECO:0000313" key="1">
    <source>
        <dbReference type="EMBL" id="GCB67990.1"/>
    </source>
</evidence>
<sequence>VTFNWLAIGKITVPKQYIEVNIEVKLQQGVDSYMSSPMKKQLPDYKVIVNEPEAARAQDETYSPTFITQAAVEHESSLVSSMSDKLPKEIILPDIMSK</sequence>
<gene>
    <name evidence="1" type="ORF">scyTo_0010331</name>
</gene>
<dbReference type="EMBL" id="BFAA01004430">
    <property type="protein sequence ID" value="GCB67990.1"/>
    <property type="molecule type" value="Genomic_DNA"/>
</dbReference>
<organism evidence="1 2">
    <name type="scientific">Scyliorhinus torazame</name>
    <name type="common">Cloudy catshark</name>
    <name type="synonym">Catulus torazame</name>
    <dbReference type="NCBI Taxonomy" id="75743"/>
    <lineage>
        <taxon>Eukaryota</taxon>
        <taxon>Metazoa</taxon>
        <taxon>Chordata</taxon>
        <taxon>Craniata</taxon>
        <taxon>Vertebrata</taxon>
        <taxon>Chondrichthyes</taxon>
        <taxon>Elasmobranchii</taxon>
        <taxon>Galeomorphii</taxon>
        <taxon>Galeoidea</taxon>
        <taxon>Carcharhiniformes</taxon>
        <taxon>Scyliorhinidae</taxon>
        <taxon>Scyliorhinus</taxon>
    </lineage>
</organism>
<feature type="non-terminal residue" evidence="1">
    <location>
        <position position="1"/>
    </location>
</feature>
<evidence type="ECO:0000313" key="2">
    <source>
        <dbReference type="Proteomes" id="UP000288216"/>
    </source>
</evidence>
<reference evidence="1 2" key="1">
    <citation type="journal article" date="2018" name="Nat. Ecol. Evol.">
        <title>Shark genomes provide insights into elasmobranch evolution and the origin of vertebrates.</title>
        <authorList>
            <person name="Hara Y"/>
            <person name="Yamaguchi K"/>
            <person name="Onimaru K"/>
            <person name="Kadota M"/>
            <person name="Koyanagi M"/>
            <person name="Keeley SD"/>
            <person name="Tatsumi K"/>
            <person name="Tanaka K"/>
            <person name="Motone F"/>
            <person name="Kageyama Y"/>
            <person name="Nozu R"/>
            <person name="Adachi N"/>
            <person name="Nishimura O"/>
            <person name="Nakagawa R"/>
            <person name="Tanegashima C"/>
            <person name="Kiyatake I"/>
            <person name="Matsumoto R"/>
            <person name="Murakumo K"/>
            <person name="Nishida K"/>
            <person name="Terakita A"/>
            <person name="Kuratani S"/>
            <person name="Sato K"/>
            <person name="Hyodo S Kuraku.S."/>
        </authorList>
    </citation>
    <scope>NUCLEOTIDE SEQUENCE [LARGE SCALE GENOMIC DNA]</scope>
</reference>
<comment type="caution">
    <text evidence="1">The sequence shown here is derived from an EMBL/GenBank/DDBJ whole genome shotgun (WGS) entry which is preliminary data.</text>
</comment>
<proteinExistence type="predicted"/>
<protein>
    <submittedName>
        <fullName evidence="1">Uncharacterized protein</fullName>
    </submittedName>
</protein>
<dbReference type="AlphaFoldDB" id="A0A401P4H1"/>